<reference evidence="2 3" key="1">
    <citation type="submission" date="2016-11" db="EMBL/GenBank/DDBJ databases">
        <title>Draft Genome Sequences of Nine Cyanobacterial Strains from Diverse Habitats.</title>
        <authorList>
            <person name="Zhu T."/>
            <person name="Hou S."/>
            <person name="Lu X."/>
            <person name="Hess W.R."/>
        </authorList>
    </citation>
    <scope>NUCLEOTIDE SEQUENCE [LARGE SCALE GENOMIC DNA]</scope>
    <source>
        <strain evidence="2 3">NIES-593</strain>
    </source>
</reference>
<keyword evidence="1" id="KW-1133">Transmembrane helix</keyword>
<protein>
    <submittedName>
        <fullName evidence="2">Uncharacterized protein</fullName>
    </submittedName>
</protein>
<dbReference type="Proteomes" id="UP000186868">
    <property type="component" value="Unassembled WGS sequence"/>
</dbReference>
<name>A0A1U7HMT0_9CYAN</name>
<dbReference type="EMBL" id="MRCB01000005">
    <property type="protein sequence ID" value="OKH24869.1"/>
    <property type="molecule type" value="Genomic_DNA"/>
</dbReference>
<proteinExistence type="predicted"/>
<comment type="caution">
    <text evidence="2">The sequence shown here is derived from an EMBL/GenBank/DDBJ whole genome shotgun (WGS) entry which is preliminary data.</text>
</comment>
<keyword evidence="1" id="KW-0812">Transmembrane</keyword>
<feature type="transmembrane region" description="Helical" evidence="1">
    <location>
        <begin position="12"/>
        <end position="33"/>
    </location>
</feature>
<dbReference type="AlphaFoldDB" id="A0A1U7HMT0"/>
<dbReference type="STRING" id="1921803.NIES593_06540"/>
<evidence type="ECO:0000313" key="3">
    <source>
        <dbReference type="Proteomes" id="UP000186868"/>
    </source>
</evidence>
<sequence>MSILNRALAITSYLFAFGWGIFILLSFIGWGGLINRILFPKDRVDWGQRSAWGWLLLFVLAEF</sequence>
<keyword evidence="3" id="KW-1185">Reference proteome</keyword>
<evidence type="ECO:0000313" key="2">
    <source>
        <dbReference type="EMBL" id="OKH24869.1"/>
    </source>
</evidence>
<keyword evidence="1" id="KW-0472">Membrane</keyword>
<dbReference type="RefSeq" id="WP_073598814.1">
    <property type="nucleotide sequence ID" value="NZ_MRCB01000005.1"/>
</dbReference>
<accession>A0A1U7HMT0</accession>
<organism evidence="2 3">
    <name type="scientific">Hydrococcus rivularis NIES-593</name>
    <dbReference type="NCBI Taxonomy" id="1921803"/>
    <lineage>
        <taxon>Bacteria</taxon>
        <taxon>Bacillati</taxon>
        <taxon>Cyanobacteriota</taxon>
        <taxon>Cyanophyceae</taxon>
        <taxon>Pleurocapsales</taxon>
        <taxon>Hydrococcaceae</taxon>
        <taxon>Hydrococcus</taxon>
    </lineage>
</organism>
<gene>
    <name evidence="2" type="ORF">NIES593_06540</name>
</gene>
<evidence type="ECO:0000256" key="1">
    <source>
        <dbReference type="SAM" id="Phobius"/>
    </source>
</evidence>